<evidence type="ECO:0000256" key="1">
    <source>
        <dbReference type="SAM" id="Phobius"/>
    </source>
</evidence>
<keyword evidence="1" id="KW-1133">Transmembrane helix</keyword>
<keyword evidence="1" id="KW-0812">Transmembrane</keyword>
<keyword evidence="1" id="KW-0472">Membrane</keyword>
<feature type="transmembrane region" description="Helical" evidence="1">
    <location>
        <begin position="111"/>
        <end position="133"/>
    </location>
</feature>
<keyword evidence="3" id="KW-1185">Reference proteome</keyword>
<comment type="caution">
    <text evidence="2">The sequence shown here is derived from an EMBL/GenBank/DDBJ whole genome shotgun (WGS) entry which is preliminary data.</text>
</comment>
<name>A0AA39J4S6_9AGAR</name>
<gene>
    <name evidence="2" type="ORF">EV421DRAFT_1220621</name>
</gene>
<evidence type="ECO:0000313" key="3">
    <source>
        <dbReference type="Proteomes" id="UP001175226"/>
    </source>
</evidence>
<dbReference type="EMBL" id="JAUEPT010000061">
    <property type="protein sequence ID" value="KAK0435614.1"/>
    <property type="molecule type" value="Genomic_DNA"/>
</dbReference>
<reference evidence="2" key="1">
    <citation type="submission" date="2023-06" db="EMBL/GenBank/DDBJ databases">
        <authorList>
            <consortium name="Lawrence Berkeley National Laboratory"/>
            <person name="Ahrendt S."/>
            <person name="Sahu N."/>
            <person name="Indic B."/>
            <person name="Wong-Bajracharya J."/>
            <person name="Merenyi Z."/>
            <person name="Ke H.-M."/>
            <person name="Monk M."/>
            <person name="Kocsube S."/>
            <person name="Drula E."/>
            <person name="Lipzen A."/>
            <person name="Balint B."/>
            <person name="Henrissat B."/>
            <person name="Andreopoulos B."/>
            <person name="Martin F.M."/>
            <person name="Harder C.B."/>
            <person name="Rigling D."/>
            <person name="Ford K.L."/>
            <person name="Foster G.D."/>
            <person name="Pangilinan J."/>
            <person name="Papanicolaou A."/>
            <person name="Barry K."/>
            <person name="LaButti K."/>
            <person name="Viragh M."/>
            <person name="Koriabine M."/>
            <person name="Yan M."/>
            <person name="Riley R."/>
            <person name="Champramary S."/>
            <person name="Plett K.L."/>
            <person name="Tsai I.J."/>
            <person name="Slot J."/>
            <person name="Sipos G."/>
            <person name="Plett J."/>
            <person name="Nagy L.G."/>
            <person name="Grigoriev I.V."/>
        </authorList>
    </citation>
    <scope>NUCLEOTIDE SEQUENCE</scope>
    <source>
        <strain evidence="2">FPL87.14</strain>
    </source>
</reference>
<protein>
    <submittedName>
        <fullName evidence="2">Uncharacterized protein</fullName>
    </submittedName>
</protein>
<accession>A0AA39J4S6</accession>
<dbReference type="AlphaFoldDB" id="A0AA39J4S6"/>
<evidence type="ECO:0000313" key="2">
    <source>
        <dbReference type="EMBL" id="KAK0435614.1"/>
    </source>
</evidence>
<sequence length="140" mass="15933">MLSVTVMLTFVPLSPSMFPSESRRCDLFIKFYHRIKSRPLICRSPPASCDFFSFRGRATVFTIICQSGGYSSSVPICYLDDFPALLHHLFLSVDVGLSLQQYPVYPCAACYAMYLLFSLLFGCLFKLLQVIWIRSVLHPV</sequence>
<dbReference type="Proteomes" id="UP001175226">
    <property type="component" value="Unassembled WGS sequence"/>
</dbReference>
<proteinExistence type="predicted"/>
<organism evidence="2 3">
    <name type="scientific">Armillaria borealis</name>
    <dbReference type="NCBI Taxonomy" id="47425"/>
    <lineage>
        <taxon>Eukaryota</taxon>
        <taxon>Fungi</taxon>
        <taxon>Dikarya</taxon>
        <taxon>Basidiomycota</taxon>
        <taxon>Agaricomycotina</taxon>
        <taxon>Agaricomycetes</taxon>
        <taxon>Agaricomycetidae</taxon>
        <taxon>Agaricales</taxon>
        <taxon>Marasmiineae</taxon>
        <taxon>Physalacriaceae</taxon>
        <taxon>Armillaria</taxon>
    </lineage>
</organism>